<sequence>MEEPTLNGLCNRKNLFNNGNNERSTEPAQLKKGQDERKRAYYTESITLPVAKVAREFKITCCDKNDKNGRALGDTRETLTDALNKNGPPDNDKNLFNNGNNERSTEPAQLKKGQDERKRAYYTESITLPVAKVAREFKITCCDKNDKNGRALGDTRETLTDALNKNGPPDNDVGKGRKVQLELFSNDGIVGKVILYIMFLAMEAPGEQMRRIEHKSLRGQMIGIMIIDDIKVKNINRHKGYLRVMLGNEKASTEKYLNTSDTECPYGIILPVAKDLWIKLMKGGQVSVPEISFSIGSILAAMWYLKSAEEGNINGQNKLVEDNILANCYFYGIGTTKDDYEIM</sequence>
<accession>A0A397IMI6</accession>
<protein>
    <submittedName>
        <fullName evidence="2">Uncharacterized protein</fullName>
    </submittedName>
</protein>
<feature type="region of interest" description="Disordered" evidence="1">
    <location>
        <begin position="81"/>
        <end position="117"/>
    </location>
</feature>
<reference evidence="2 3" key="1">
    <citation type="submission" date="2018-08" db="EMBL/GenBank/DDBJ databases">
        <title>Genome and evolution of the arbuscular mycorrhizal fungus Diversispora epigaea (formerly Glomus versiforme) and its bacterial endosymbionts.</title>
        <authorList>
            <person name="Sun X."/>
            <person name="Fei Z."/>
            <person name="Harrison M."/>
        </authorList>
    </citation>
    <scope>NUCLEOTIDE SEQUENCE [LARGE SCALE GENOMIC DNA]</scope>
    <source>
        <strain evidence="2 3">IT104</strain>
    </source>
</reference>
<evidence type="ECO:0000256" key="1">
    <source>
        <dbReference type="SAM" id="MobiDB-lite"/>
    </source>
</evidence>
<dbReference type="AlphaFoldDB" id="A0A397IMI6"/>
<dbReference type="EMBL" id="PQFF01000174">
    <property type="protein sequence ID" value="RHZ77229.1"/>
    <property type="molecule type" value="Genomic_DNA"/>
</dbReference>
<dbReference type="OrthoDB" id="2384430at2759"/>
<evidence type="ECO:0000313" key="3">
    <source>
        <dbReference type="Proteomes" id="UP000266861"/>
    </source>
</evidence>
<name>A0A397IMI6_9GLOM</name>
<feature type="region of interest" description="Disordered" evidence="1">
    <location>
        <begin position="1"/>
        <end position="37"/>
    </location>
</feature>
<evidence type="ECO:0000313" key="2">
    <source>
        <dbReference type="EMBL" id="RHZ77229.1"/>
    </source>
</evidence>
<keyword evidence="3" id="KW-1185">Reference proteome</keyword>
<dbReference type="Proteomes" id="UP000266861">
    <property type="component" value="Unassembled WGS sequence"/>
</dbReference>
<gene>
    <name evidence="2" type="ORF">Glove_184g106</name>
</gene>
<proteinExistence type="predicted"/>
<comment type="caution">
    <text evidence="2">The sequence shown here is derived from an EMBL/GenBank/DDBJ whole genome shotgun (WGS) entry which is preliminary data.</text>
</comment>
<organism evidence="2 3">
    <name type="scientific">Diversispora epigaea</name>
    <dbReference type="NCBI Taxonomy" id="1348612"/>
    <lineage>
        <taxon>Eukaryota</taxon>
        <taxon>Fungi</taxon>
        <taxon>Fungi incertae sedis</taxon>
        <taxon>Mucoromycota</taxon>
        <taxon>Glomeromycotina</taxon>
        <taxon>Glomeromycetes</taxon>
        <taxon>Diversisporales</taxon>
        <taxon>Diversisporaceae</taxon>
        <taxon>Diversispora</taxon>
    </lineage>
</organism>